<organism evidence="8 9">
    <name type="scientific">Pyrrhoderma noxium</name>
    <dbReference type="NCBI Taxonomy" id="2282107"/>
    <lineage>
        <taxon>Eukaryota</taxon>
        <taxon>Fungi</taxon>
        <taxon>Dikarya</taxon>
        <taxon>Basidiomycota</taxon>
        <taxon>Agaricomycotina</taxon>
        <taxon>Agaricomycetes</taxon>
        <taxon>Hymenochaetales</taxon>
        <taxon>Hymenochaetaceae</taxon>
        <taxon>Pyrrhoderma</taxon>
    </lineage>
</organism>
<dbReference type="PANTHER" id="PTHR45848:SF4">
    <property type="entry name" value="DUAL SPECIFICITY PROTEIN PHOSPHATASE 12"/>
    <property type="match status" value="1"/>
</dbReference>
<dbReference type="OrthoDB" id="2017893at2759"/>
<evidence type="ECO:0000256" key="2">
    <source>
        <dbReference type="ARBA" id="ARBA00013064"/>
    </source>
</evidence>
<evidence type="ECO:0000256" key="1">
    <source>
        <dbReference type="ARBA" id="ARBA00008601"/>
    </source>
</evidence>
<feature type="domain" description="Tyrosine specific protein phosphatases" evidence="7">
    <location>
        <begin position="113"/>
        <end position="173"/>
    </location>
</feature>
<dbReference type="PROSITE" id="PS50054">
    <property type="entry name" value="TYR_PHOSPHATASE_DUAL"/>
    <property type="match status" value="1"/>
</dbReference>
<dbReference type="InterPro" id="IPR029021">
    <property type="entry name" value="Prot-tyrosine_phosphatase-like"/>
</dbReference>
<evidence type="ECO:0000259" key="7">
    <source>
        <dbReference type="PROSITE" id="PS50056"/>
    </source>
</evidence>
<dbReference type="Proteomes" id="UP000217199">
    <property type="component" value="Unassembled WGS sequence"/>
</dbReference>
<dbReference type="InterPro" id="IPR000340">
    <property type="entry name" value="Dual-sp_phosphatase_cat-dom"/>
</dbReference>
<dbReference type="STRING" id="2282107.A0A286UPE3"/>
<dbReference type="CDD" id="cd14498">
    <property type="entry name" value="DSP"/>
    <property type="match status" value="2"/>
</dbReference>
<accession>A0A286UPE3</accession>
<sequence>MKDTPEYAKILDGLYVGNLSAAKSLDVLSELGITHILSVCPDYPEDKNLCGSENNIPPITHRCIPIQDSESEDILIHLPSAVSFIKNAFHSNVGTLDCCGNEWSTNETGSEGDSKITTVENAGTGTWYPRKNRVLVHCVMGISRSVTVICAYLMATRGISLEASILFVRKRRPQAHPNYGFRRQLIIFAECGYFASQTGPVRAQPAYTSWLRRRKREASKYLARVENVVEIKFAEDEKTVLSFTDDFPTDFVEAPSLLNEIEATHFLTISPATIPSIPSSPYYSPVFRPSIRPPPLISQVSSSSSNVSSAGLNMALSGINDSSFSSTPSSRSSSFSYGSRLSSPLAGPSTAATSVTSLSVPSKLRQEPSHSKPDEELFREPSWLEVAGVKHCHFDVSGSSPLDLLVNLSGAASFINEALRNSEQDSESCLNLGQKHILIHCTTESRGCAVVCAYLMSSRGMTPEQAYTVLEKALPLFNPTKSFLTLIELFFACECNPTEDHPLVRSWLADGLRHTVPGSSSCIISHNLNRSKASQQDEVDGSESDYDSCILRRKLGTPMRCGSLAASVAPSPRGSLSFSASVTGPSSTALANSLGSDLKDMKGFNDADVDKLLRRCAGVGDPKFTFDVEAFRGALRGIASAASASTDSKSVGV</sequence>
<comment type="similarity">
    <text evidence="1">Belongs to the protein-tyrosine phosphatase family. Non-receptor class dual specificity subfamily.</text>
</comment>
<evidence type="ECO:0000256" key="4">
    <source>
        <dbReference type="ARBA" id="ARBA00022912"/>
    </source>
</evidence>
<dbReference type="PANTHER" id="PTHR45848">
    <property type="entry name" value="DUAL SPECIFICITY PROTEIN PHOSPHATASE 12 FAMILY MEMBER"/>
    <property type="match status" value="1"/>
</dbReference>
<keyword evidence="3" id="KW-0378">Hydrolase</keyword>
<dbReference type="SMART" id="SM00195">
    <property type="entry name" value="DSPc"/>
    <property type="match status" value="1"/>
</dbReference>
<dbReference type="GO" id="GO:0008138">
    <property type="term" value="F:protein tyrosine/serine/threonine phosphatase activity"/>
    <property type="evidence" value="ECO:0007669"/>
    <property type="project" value="TreeGrafter"/>
</dbReference>
<keyword evidence="4" id="KW-0904">Protein phosphatase</keyword>
<dbReference type="GO" id="GO:0004725">
    <property type="term" value="F:protein tyrosine phosphatase activity"/>
    <property type="evidence" value="ECO:0007669"/>
    <property type="project" value="UniProtKB-EC"/>
</dbReference>
<dbReference type="Pfam" id="PF00782">
    <property type="entry name" value="DSPc"/>
    <property type="match status" value="1"/>
</dbReference>
<dbReference type="EMBL" id="NBII01000003">
    <property type="protein sequence ID" value="PAV21463.1"/>
    <property type="molecule type" value="Genomic_DNA"/>
</dbReference>
<feature type="compositionally biased region" description="Basic and acidic residues" evidence="5">
    <location>
        <begin position="364"/>
        <end position="377"/>
    </location>
</feature>
<feature type="region of interest" description="Disordered" evidence="5">
    <location>
        <begin position="357"/>
        <end position="377"/>
    </location>
</feature>
<keyword evidence="9" id="KW-1185">Reference proteome</keyword>
<dbReference type="InterPro" id="IPR020422">
    <property type="entry name" value="TYR_PHOSPHATASE_DUAL_dom"/>
</dbReference>
<proteinExistence type="inferred from homology"/>
<evidence type="ECO:0000313" key="8">
    <source>
        <dbReference type="EMBL" id="PAV21463.1"/>
    </source>
</evidence>
<reference evidence="8 9" key="1">
    <citation type="journal article" date="2017" name="Mol. Ecol.">
        <title>Comparative and population genomic landscape of Phellinus noxius: A hypervariable fungus causing root rot in trees.</title>
        <authorList>
            <person name="Chung C.L."/>
            <person name="Lee T.J."/>
            <person name="Akiba M."/>
            <person name="Lee H.H."/>
            <person name="Kuo T.H."/>
            <person name="Liu D."/>
            <person name="Ke H.M."/>
            <person name="Yokoi T."/>
            <person name="Roa M.B."/>
            <person name="Lu M.J."/>
            <person name="Chang Y.Y."/>
            <person name="Ann P.J."/>
            <person name="Tsai J.N."/>
            <person name="Chen C.Y."/>
            <person name="Tzean S.S."/>
            <person name="Ota Y."/>
            <person name="Hattori T."/>
            <person name="Sahashi N."/>
            <person name="Liou R.F."/>
            <person name="Kikuchi T."/>
            <person name="Tsai I.J."/>
        </authorList>
    </citation>
    <scope>NUCLEOTIDE SEQUENCE [LARGE SCALE GENOMIC DNA]</scope>
    <source>
        <strain evidence="8 9">FFPRI411160</strain>
    </source>
</reference>
<gene>
    <name evidence="8" type="ORF">PNOK_0409000</name>
</gene>
<dbReference type="EC" id="3.1.3.48" evidence="2"/>
<name>A0A286UPE3_9AGAM</name>
<dbReference type="PROSITE" id="PS50056">
    <property type="entry name" value="TYR_PHOSPHATASE_2"/>
    <property type="match status" value="1"/>
</dbReference>
<protein>
    <recommendedName>
        <fullName evidence="2">protein-tyrosine-phosphatase</fullName>
        <ecNumber evidence="2">3.1.3.48</ecNumber>
    </recommendedName>
</protein>
<evidence type="ECO:0000256" key="3">
    <source>
        <dbReference type="ARBA" id="ARBA00022801"/>
    </source>
</evidence>
<dbReference type="InterPro" id="IPR000387">
    <property type="entry name" value="Tyr_Pase_dom"/>
</dbReference>
<feature type="domain" description="Tyrosine-protein phosphatase" evidence="6">
    <location>
        <begin position="6"/>
        <end position="194"/>
    </location>
</feature>
<evidence type="ECO:0000313" key="9">
    <source>
        <dbReference type="Proteomes" id="UP000217199"/>
    </source>
</evidence>
<dbReference type="Gene3D" id="3.90.190.10">
    <property type="entry name" value="Protein tyrosine phosphatase superfamily"/>
    <property type="match status" value="2"/>
</dbReference>
<dbReference type="SUPFAM" id="SSF52799">
    <property type="entry name" value="(Phosphotyrosine protein) phosphatases II"/>
    <property type="match status" value="2"/>
</dbReference>
<evidence type="ECO:0000256" key="5">
    <source>
        <dbReference type="SAM" id="MobiDB-lite"/>
    </source>
</evidence>
<dbReference type="AlphaFoldDB" id="A0A286UPE3"/>
<dbReference type="InParanoid" id="A0A286UPE3"/>
<comment type="caution">
    <text evidence="8">The sequence shown here is derived from an EMBL/GenBank/DDBJ whole genome shotgun (WGS) entry which is preliminary data.</text>
</comment>
<evidence type="ECO:0000259" key="6">
    <source>
        <dbReference type="PROSITE" id="PS50054"/>
    </source>
</evidence>